<organism evidence="1 2">
    <name type="scientific">Dioscorea zingiberensis</name>
    <dbReference type="NCBI Taxonomy" id="325984"/>
    <lineage>
        <taxon>Eukaryota</taxon>
        <taxon>Viridiplantae</taxon>
        <taxon>Streptophyta</taxon>
        <taxon>Embryophyta</taxon>
        <taxon>Tracheophyta</taxon>
        <taxon>Spermatophyta</taxon>
        <taxon>Magnoliopsida</taxon>
        <taxon>Liliopsida</taxon>
        <taxon>Dioscoreales</taxon>
        <taxon>Dioscoreaceae</taxon>
        <taxon>Dioscorea</taxon>
    </lineage>
</organism>
<evidence type="ECO:0000313" key="2">
    <source>
        <dbReference type="Proteomes" id="UP001085076"/>
    </source>
</evidence>
<protein>
    <submittedName>
        <fullName evidence="1">Uncharacterized protein</fullName>
    </submittedName>
</protein>
<reference evidence="1" key="1">
    <citation type="submission" date="2021-03" db="EMBL/GenBank/DDBJ databases">
        <authorList>
            <person name="Li Z."/>
            <person name="Yang C."/>
        </authorList>
    </citation>
    <scope>NUCLEOTIDE SEQUENCE</scope>
    <source>
        <strain evidence="1">Dzin_1.0</strain>
        <tissue evidence="1">Leaf</tissue>
    </source>
</reference>
<comment type="caution">
    <text evidence="1">The sequence shown here is derived from an EMBL/GenBank/DDBJ whole genome shotgun (WGS) entry which is preliminary data.</text>
</comment>
<keyword evidence="2" id="KW-1185">Reference proteome</keyword>
<dbReference type="Proteomes" id="UP001085076">
    <property type="component" value="Miscellaneous, Linkage group lg01"/>
</dbReference>
<accession>A0A9D5HPL8</accession>
<gene>
    <name evidence="1" type="ORF">J5N97_002432</name>
</gene>
<name>A0A9D5HPL8_9LILI</name>
<reference evidence="1" key="2">
    <citation type="journal article" date="2022" name="Hortic Res">
        <title>The genome of Dioscorea zingiberensis sheds light on the biosynthesis, origin and evolution of the medicinally important diosgenin saponins.</title>
        <authorList>
            <person name="Li Y."/>
            <person name="Tan C."/>
            <person name="Li Z."/>
            <person name="Guo J."/>
            <person name="Li S."/>
            <person name="Chen X."/>
            <person name="Wang C."/>
            <person name="Dai X."/>
            <person name="Yang H."/>
            <person name="Song W."/>
            <person name="Hou L."/>
            <person name="Xu J."/>
            <person name="Tong Z."/>
            <person name="Xu A."/>
            <person name="Yuan X."/>
            <person name="Wang W."/>
            <person name="Yang Q."/>
            <person name="Chen L."/>
            <person name="Sun Z."/>
            <person name="Wang K."/>
            <person name="Pan B."/>
            <person name="Chen J."/>
            <person name="Bao Y."/>
            <person name="Liu F."/>
            <person name="Qi X."/>
            <person name="Gang D.R."/>
            <person name="Wen J."/>
            <person name="Li J."/>
        </authorList>
    </citation>
    <scope>NUCLEOTIDE SEQUENCE</scope>
    <source>
        <strain evidence="1">Dzin_1.0</strain>
    </source>
</reference>
<sequence>MQYMLAVGHSGLRQCPRVDNKPQDQRCNSKSTVEWKVFFVTALILRFSWNVSCLDPRNQEVVVSPLLPAHAREKATCPRMRKQL</sequence>
<proteinExistence type="predicted"/>
<dbReference type="AlphaFoldDB" id="A0A9D5HPL8"/>
<evidence type="ECO:0000313" key="1">
    <source>
        <dbReference type="EMBL" id="KAJ0984076.1"/>
    </source>
</evidence>
<dbReference type="EMBL" id="JAGGNH010000001">
    <property type="protein sequence ID" value="KAJ0984076.1"/>
    <property type="molecule type" value="Genomic_DNA"/>
</dbReference>